<dbReference type="GO" id="GO:0061630">
    <property type="term" value="F:ubiquitin protein ligase activity"/>
    <property type="evidence" value="ECO:0007669"/>
    <property type="project" value="InterPro"/>
</dbReference>
<dbReference type="PANTHER" id="PTHR14134">
    <property type="entry name" value="E3 UBIQUITIN-PROTEIN LIGASE RAD18"/>
    <property type="match status" value="1"/>
</dbReference>
<accession>A0A8H6M7C9</accession>
<gene>
    <name evidence="3" type="ORF">DFP72DRAFT_176318</name>
</gene>
<dbReference type="InterPro" id="IPR039577">
    <property type="entry name" value="Rad18"/>
</dbReference>
<feature type="domain" description="SAP" evidence="2">
    <location>
        <begin position="50"/>
        <end position="84"/>
    </location>
</feature>
<proteinExistence type="predicted"/>
<dbReference type="GO" id="GO:0005634">
    <property type="term" value="C:nucleus"/>
    <property type="evidence" value="ECO:0007669"/>
    <property type="project" value="TreeGrafter"/>
</dbReference>
<protein>
    <recommendedName>
        <fullName evidence="2">SAP domain-containing protein</fullName>
    </recommendedName>
</protein>
<dbReference type="EMBL" id="JACGCI010000018">
    <property type="protein sequence ID" value="KAF6758568.1"/>
    <property type="molecule type" value="Genomic_DNA"/>
</dbReference>
<evidence type="ECO:0000259" key="2">
    <source>
        <dbReference type="PROSITE" id="PS50800"/>
    </source>
</evidence>
<dbReference type="PROSITE" id="PS50800">
    <property type="entry name" value="SAP"/>
    <property type="match status" value="1"/>
</dbReference>
<dbReference type="Proteomes" id="UP000521943">
    <property type="component" value="Unassembled WGS sequence"/>
</dbReference>
<dbReference type="AlphaFoldDB" id="A0A8H6M7C9"/>
<organism evidence="3 4">
    <name type="scientific">Ephemerocybe angulata</name>
    <dbReference type="NCBI Taxonomy" id="980116"/>
    <lineage>
        <taxon>Eukaryota</taxon>
        <taxon>Fungi</taxon>
        <taxon>Dikarya</taxon>
        <taxon>Basidiomycota</taxon>
        <taxon>Agaricomycotina</taxon>
        <taxon>Agaricomycetes</taxon>
        <taxon>Agaricomycetidae</taxon>
        <taxon>Agaricales</taxon>
        <taxon>Agaricineae</taxon>
        <taxon>Psathyrellaceae</taxon>
        <taxon>Ephemerocybe</taxon>
    </lineage>
</organism>
<dbReference type="SMART" id="SM00513">
    <property type="entry name" value="SAP"/>
    <property type="match status" value="1"/>
</dbReference>
<dbReference type="GO" id="GO:0003697">
    <property type="term" value="F:single-stranded DNA binding"/>
    <property type="evidence" value="ECO:0007669"/>
    <property type="project" value="InterPro"/>
</dbReference>
<feature type="region of interest" description="Disordered" evidence="1">
    <location>
        <begin position="1"/>
        <end position="45"/>
    </location>
</feature>
<feature type="compositionally biased region" description="Polar residues" evidence="1">
    <location>
        <begin position="1"/>
        <end position="11"/>
    </location>
</feature>
<reference evidence="3 4" key="1">
    <citation type="submission" date="2020-07" db="EMBL/GenBank/DDBJ databases">
        <title>Comparative genomics of pyrophilous fungi reveals a link between fire events and developmental genes.</title>
        <authorList>
            <consortium name="DOE Joint Genome Institute"/>
            <person name="Steindorff A.S."/>
            <person name="Carver A."/>
            <person name="Calhoun S."/>
            <person name="Stillman K."/>
            <person name="Liu H."/>
            <person name="Lipzen A."/>
            <person name="Pangilinan J."/>
            <person name="Labutti K."/>
            <person name="Bruns T.D."/>
            <person name="Grigoriev I.V."/>
        </authorList>
    </citation>
    <scope>NUCLEOTIDE SEQUENCE [LARGE SCALE GENOMIC DNA]</scope>
    <source>
        <strain evidence="3 4">CBS 144469</strain>
    </source>
</reference>
<evidence type="ECO:0000313" key="4">
    <source>
        <dbReference type="Proteomes" id="UP000521943"/>
    </source>
</evidence>
<dbReference type="OrthoDB" id="9049620at2759"/>
<dbReference type="GO" id="GO:0006301">
    <property type="term" value="P:DNA damage tolerance"/>
    <property type="evidence" value="ECO:0007669"/>
    <property type="project" value="InterPro"/>
</dbReference>
<comment type="caution">
    <text evidence="3">The sequence shown here is derived from an EMBL/GenBank/DDBJ whole genome shotgun (WGS) entry which is preliminary data.</text>
</comment>
<sequence length="150" mass="16898">MSRLASSSQTEVPEGQRYRLVEADAAAQGQVRRHGDSNDDEESPLPKVLYATLKDRKLKDLLAEHNLSVLGERSTLEQRHQKWVMLYNANIDRSKKQLGRGADPESRPRTAAEVQRRMEEDAEMGSAALLLLLPPFNCSWSQRSPSKLAD</sequence>
<keyword evidence="4" id="KW-1185">Reference proteome</keyword>
<name>A0A8H6M7C9_9AGAR</name>
<evidence type="ECO:0000313" key="3">
    <source>
        <dbReference type="EMBL" id="KAF6758568.1"/>
    </source>
</evidence>
<dbReference type="InterPro" id="IPR003034">
    <property type="entry name" value="SAP_dom"/>
</dbReference>
<dbReference type="GO" id="GO:0006513">
    <property type="term" value="P:protein monoubiquitination"/>
    <property type="evidence" value="ECO:0007669"/>
    <property type="project" value="InterPro"/>
</dbReference>
<dbReference type="PANTHER" id="PTHR14134:SF2">
    <property type="entry name" value="E3 UBIQUITIN-PROTEIN LIGASE RAD18"/>
    <property type="match status" value="1"/>
</dbReference>
<evidence type="ECO:0000256" key="1">
    <source>
        <dbReference type="SAM" id="MobiDB-lite"/>
    </source>
</evidence>
<dbReference type="GO" id="GO:0097505">
    <property type="term" value="C:Rad6-Rad18 complex"/>
    <property type="evidence" value="ECO:0007669"/>
    <property type="project" value="TreeGrafter"/>
</dbReference>